<reference evidence="2" key="1">
    <citation type="submission" date="2022-01" db="EMBL/GenBank/DDBJ databases">
        <authorList>
            <person name="Braso-Vives M."/>
        </authorList>
    </citation>
    <scope>NUCLEOTIDE SEQUENCE</scope>
</reference>
<feature type="compositionally biased region" description="Basic and acidic residues" evidence="1">
    <location>
        <begin position="621"/>
        <end position="635"/>
    </location>
</feature>
<evidence type="ECO:0000313" key="2">
    <source>
        <dbReference type="EMBL" id="CAH1254442.1"/>
    </source>
</evidence>
<keyword evidence="3" id="KW-1185">Reference proteome</keyword>
<accession>A0A8J9ZJM1</accession>
<feature type="compositionally biased region" description="Polar residues" evidence="1">
    <location>
        <begin position="560"/>
        <end position="576"/>
    </location>
</feature>
<feature type="region of interest" description="Disordered" evidence="1">
    <location>
        <begin position="538"/>
        <end position="576"/>
    </location>
</feature>
<dbReference type="AlphaFoldDB" id="A0A8J9ZJM1"/>
<evidence type="ECO:0000313" key="3">
    <source>
        <dbReference type="Proteomes" id="UP000838412"/>
    </source>
</evidence>
<sequence>MESWRNTLEDIGPTRNCHPGFHSPGTLYAPMYRTPMITAEATSFQSRFGLGGRIQHQPDPFVEGPGFVNFRPSRISRGRETCFCPDCLHRSRSLASESVYARTNDLNARTPTFPDQLQPTHGSIVHGPTSHTQAFASNRSYHAGMQPDRPMGFPATQQHFVNFDHSSSPCTHRMGSADKEYVTVPQPMFVQPGIGPTNPADKLGYLQPTDEEPLDLSASGSSASVAFFNNSQKCGRSIGTEPLAKRIRLSQTPPARNDTGRCVSSQDVQRTYLSTCIESPKLPSFSQEPLCGRLEFHQECAAPPINDLTQMSGPKPQLFANPLVGFSPASTQHVSGLRENVTDSAHLSYVEGSTPLVTAAEENRQAVFIRSSEYRNEGTVRTVPLDAVSSDLQPRVSTASPSVNLQHDHPVLINDSHHHGTTTSSTNAAQDDQASRYVIRENTREHAVFIPLGNVIVPVHGIQAFRIAERPLVVQCKGALAPQEERNVESVRRYLTRDKGVETHYRAKPGLHHHVAPFSIERPSSSGPQVCQYPFKRMAESSTKSKENENQIARDETACQPPQSQHRSENPLATSSDACISSSLPILVSLLTGQGGSSSTQPSVSSPASPPPNVSVPHFSTEPRLKQSNADDTKPHRSSVTMNVGMNGTGLSGNQPKQSNKKCGPDENVELSDAQLPPNCPNIESLQRKSPEPMASPEQLGSPEVRGNQKNEKDGCTWIDQAIEGVVLGALFDRPFSELFDFWMDCQPVFLVTK</sequence>
<organism evidence="2 3">
    <name type="scientific">Branchiostoma lanceolatum</name>
    <name type="common">Common lancelet</name>
    <name type="synonym">Amphioxus lanceolatum</name>
    <dbReference type="NCBI Taxonomy" id="7740"/>
    <lineage>
        <taxon>Eukaryota</taxon>
        <taxon>Metazoa</taxon>
        <taxon>Chordata</taxon>
        <taxon>Cephalochordata</taxon>
        <taxon>Leptocardii</taxon>
        <taxon>Amphioxiformes</taxon>
        <taxon>Branchiostomatidae</taxon>
        <taxon>Branchiostoma</taxon>
    </lineage>
</organism>
<protein>
    <submittedName>
        <fullName evidence="2">Hypp1356 protein</fullName>
    </submittedName>
</protein>
<dbReference type="OrthoDB" id="10002980at2759"/>
<feature type="compositionally biased region" description="Low complexity" evidence="1">
    <location>
        <begin position="592"/>
        <end position="607"/>
    </location>
</feature>
<feature type="region of interest" description="Disordered" evidence="1">
    <location>
        <begin position="413"/>
        <end position="432"/>
    </location>
</feature>
<proteinExistence type="predicted"/>
<feature type="region of interest" description="Disordered" evidence="1">
    <location>
        <begin position="592"/>
        <end position="712"/>
    </location>
</feature>
<name>A0A8J9ZJM1_BRALA</name>
<feature type="compositionally biased region" description="Basic and acidic residues" evidence="1">
    <location>
        <begin position="538"/>
        <end position="557"/>
    </location>
</feature>
<dbReference type="EMBL" id="OV696687">
    <property type="protein sequence ID" value="CAH1254442.1"/>
    <property type="molecule type" value="Genomic_DNA"/>
</dbReference>
<dbReference type="Proteomes" id="UP000838412">
    <property type="component" value="Chromosome 2"/>
</dbReference>
<gene>
    <name evidence="2" type="primary">Hypp1356</name>
    <name evidence="2" type="ORF">BLAG_LOCUS13849</name>
</gene>
<evidence type="ECO:0000256" key="1">
    <source>
        <dbReference type="SAM" id="MobiDB-lite"/>
    </source>
</evidence>